<sequence length="161" mass="18382">MLQKKQIVLLSCFVFLSILFFGGYLLLKGGGKNVFEEQSLSGTNEVKNEVKSAVESQNKYYFVYLKQDNGVPDTTFIPEKLNPGFDKTASFNTHIEFDDYGNIIEDEKMIVIYNNKLSENNRKKIKNIAGKQNYAEALKEIQQKIDETKATDFNSEEVVSQ</sequence>
<dbReference type="AlphaFoldDB" id="A0A9X6M1D1"/>
<evidence type="ECO:0000313" key="3">
    <source>
        <dbReference type="Proteomes" id="UP000195120"/>
    </source>
</evidence>
<comment type="caution">
    <text evidence="2">The sequence shown here is derived from an EMBL/GenBank/DDBJ whole genome shotgun (WGS) entry which is preliminary data.</text>
</comment>
<gene>
    <name evidence="2" type="ORF">BK741_00600</name>
</gene>
<keyword evidence="1" id="KW-0472">Membrane</keyword>
<protein>
    <submittedName>
        <fullName evidence="2">Uncharacterized protein</fullName>
    </submittedName>
</protein>
<keyword evidence="1" id="KW-0812">Transmembrane</keyword>
<accession>A0A9X6M1D1</accession>
<reference evidence="2 3" key="1">
    <citation type="submission" date="2016-10" db="EMBL/GenBank/DDBJ databases">
        <title>Comparative genomics of Bacillus thuringiensis reveals a path to pathogens against multiple invertebrate hosts.</title>
        <authorList>
            <person name="Zheng J."/>
            <person name="Gao Q."/>
            <person name="Liu H."/>
            <person name="Peng D."/>
            <person name="Ruan L."/>
            <person name="Sun M."/>
        </authorList>
    </citation>
    <scope>NUCLEOTIDE SEQUENCE [LARGE SCALE GENOMIC DNA]</scope>
    <source>
        <strain evidence="2">BGSC 4BW1</strain>
    </source>
</reference>
<dbReference type="RefSeq" id="WP_086400829.1">
    <property type="nucleotide sequence ID" value="NZ_MOOP01000012.1"/>
</dbReference>
<organism evidence="2 3">
    <name type="scientific">Bacillus thuringiensis serovar iberica</name>
    <dbReference type="NCBI Taxonomy" id="180866"/>
    <lineage>
        <taxon>Bacteria</taxon>
        <taxon>Bacillati</taxon>
        <taxon>Bacillota</taxon>
        <taxon>Bacilli</taxon>
        <taxon>Bacillales</taxon>
        <taxon>Bacillaceae</taxon>
        <taxon>Bacillus</taxon>
        <taxon>Bacillus cereus group</taxon>
    </lineage>
</organism>
<evidence type="ECO:0000256" key="1">
    <source>
        <dbReference type="SAM" id="Phobius"/>
    </source>
</evidence>
<feature type="transmembrane region" description="Helical" evidence="1">
    <location>
        <begin position="7"/>
        <end position="27"/>
    </location>
</feature>
<proteinExistence type="predicted"/>
<keyword evidence="1" id="KW-1133">Transmembrane helix</keyword>
<name>A0A9X6M1D1_BACTU</name>
<dbReference type="EMBL" id="MOOP01000012">
    <property type="protein sequence ID" value="OUB54835.1"/>
    <property type="molecule type" value="Genomic_DNA"/>
</dbReference>
<evidence type="ECO:0000313" key="2">
    <source>
        <dbReference type="EMBL" id="OUB54835.1"/>
    </source>
</evidence>
<dbReference type="Proteomes" id="UP000195120">
    <property type="component" value="Unassembled WGS sequence"/>
</dbReference>